<evidence type="ECO:0000313" key="9">
    <source>
        <dbReference type="EMBL" id="CAG5867238.1"/>
    </source>
</evidence>
<evidence type="ECO:0000259" key="7">
    <source>
        <dbReference type="PROSITE" id="PS50835"/>
    </source>
</evidence>
<comment type="caution">
    <text evidence="9">The sequence shown here is derived from an EMBL/GenBank/DDBJ whole genome shotgun (WGS) entry which is preliminary data.</text>
</comment>
<dbReference type="FunFam" id="2.60.40.10:FF:000323">
    <property type="entry name" value="Immunoglobulin superfamily member 9B"/>
    <property type="match status" value="1"/>
</dbReference>
<feature type="region of interest" description="Disordered" evidence="5">
    <location>
        <begin position="1423"/>
        <end position="1526"/>
    </location>
</feature>
<dbReference type="InterPro" id="IPR003599">
    <property type="entry name" value="Ig_sub"/>
</dbReference>
<feature type="compositionally biased region" description="Low complexity" evidence="5">
    <location>
        <begin position="1278"/>
        <end position="1296"/>
    </location>
</feature>
<dbReference type="PROSITE" id="PS50835">
    <property type="entry name" value="IG_LIKE"/>
    <property type="match status" value="4"/>
</dbReference>
<feature type="compositionally biased region" description="Low complexity" evidence="5">
    <location>
        <begin position="983"/>
        <end position="994"/>
    </location>
</feature>
<keyword evidence="10" id="KW-1185">Reference proteome</keyword>
<evidence type="ECO:0000256" key="3">
    <source>
        <dbReference type="ARBA" id="ARBA00023319"/>
    </source>
</evidence>
<feature type="compositionally biased region" description="Low complexity" evidence="5">
    <location>
        <begin position="1016"/>
        <end position="1031"/>
    </location>
</feature>
<feature type="domain" description="Ig-like" evidence="7">
    <location>
        <begin position="284"/>
        <end position="356"/>
    </location>
</feature>
<dbReference type="OrthoDB" id="6234674at2759"/>
<keyword evidence="4" id="KW-0175">Coiled coil</keyword>
<dbReference type="Pfam" id="PF00041">
    <property type="entry name" value="fn3"/>
    <property type="match status" value="1"/>
</dbReference>
<dbReference type="InterPro" id="IPR013783">
    <property type="entry name" value="Ig-like_fold"/>
</dbReference>
<dbReference type="InterPro" id="IPR003598">
    <property type="entry name" value="Ig_sub2"/>
</dbReference>
<feature type="domain" description="Ig-like" evidence="7">
    <location>
        <begin position="188"/>
        <end position="280"/>
    </location>
</feature>
<dbReference type="InterPro" id="IPR036179">
    <property type="entry name" value="Ig-like_dom_sf"/>
</dbReference>
<evidence type="ECO:0000259" key="8">
    <source>
        <dbReference type="PROSITE" id="PS50853"/>
    </source>
</evidence>
<evidence type="ECO:0000256" key="2">
    <source>
        <dbReference type="ARBA" id="ARBA00023157"/>
    </source>
</evidence>
<feature type="region of interest" description="Disordered" evidence="5">
    <location>
        <begin position="1261"/>
        <end position="1341"/>
    </location>
</feature>
<protein>
    <submittedName>
        <fullName evidence="9">(Atlantic silverside) hypothetical protein</fullName>
    </submittedName>
</protein>
<dbReference type="InterPro" id="IPR036116">
    <property type="entry name" value="FN3_sf"/>
</dbReference>
<feature type="domain" description="Fibronectin type-III" evidence="8">
    <location>
        <begin position="450"/>
        <end position="550"/>
    </location>
</feature>
<dbReference type="InterPro" id="IPR003961">
    <property type="entry name" value="FN3_dom"/>
</dbReference>
<organism evidence="9 10">
    <name type="scientific">Menidia menidia</name>
    <name type="common">Atlantic silverside</name>
    <dbReference type="NCBI Taxonomy" id="238744"/>
    <lineage>
        <taxon>Eukaryota</taxon>
        <taxon>Metazoa</taxon>
        <taxon>Chordata</taxon>
        <taxon>Craniata</taxon>
        <taxon>Vertebrata</taxon>
        <taxon>Euteleostomi</taxon>
        <taxon>Actinopterygii</taxon>
        <taxon>Neopterygii</taxon>
        <taxon>Teleostei</taxon>
        <taxon>Neoteleostei</taxon>
        <taxon>Acanthomorphata</taxon>
        <taxon>Ovalentaria</taxon>
        <taxon>Atherinomorphae</taxon>
        <taxon>Atheriniformes</taxon>
        <taxon>Atherinopsidae</taxon>
        <taxon>Menidiinae</taxon>
        <taxon>Menidia</taxon>
    </lineage>
</organism>
<feature type="region of interest" description="Disordered" evidence="5">
    <location>
        <begin position="1386"/>
        <end position="1409"/>
    </location>
</feature>
<feature type="region of interest" description="Disordered" evidence="5">
    <location>
        <begin position="975"/>
        <end position="1109"/>
    </location>
</feature>
<dbReference type="SUPFAM" id="SSF48726">
    <property type="entry name" value="Immunoglobulin"/>
    <property type="match status" value="4"/>
</dbReference>
<evidence type="ECO:0000256" key="1">
    <source>
        <dbReference type="ARBA" id="ARBA00022737"/>
    </source>
</evidence>
<dbReference type="PROSITE" id="PS50853">
    <property type="entry name" value="FN3"/>
    <property type="match status" value="1"/>
</dbReference>
<dbReference type="SUPFAM" id="SSF49265">
    <property type="entry name" value="Fibronectin type III"/>
    <property type="match status" value="1"/>
</dbReference>
<feature type="coiled-coil region" evidence="4">
    <location>
        <begin position="918"/>
        <end position="945"/>
    </location>
</feature>
<accession>A0A8S4AL43</accession>
<evidence type="ECO:0000256" key="6">
    <source>
        <dbReference type="SAM" id="SignalP"/>
    </source>
</evidence>
<dbReference type="Gene3D" id="2.60.40.10">
    <property type="entry name" value="Immunoglobulins"/>
    <property type="match status" value="6"/>
</dbReference>
<dbReference type="SMART" id="SM00409">
    <property type="entry name" value="IG"/>
    <property type="match status" value="4"/>
</dbReference>
<reference evidence="9" key="1">
    <citation type="submission" date="2021-05" db="EMBL/GenBank/DDBJ databases">
        <authorList>
            <person name="Tigano A."/>
        </authorList>
    </citation>
    <scope>NUCLEOTIDE SEQUENCE</scope>
</reference>
<keyword evidence="1" id="KW-0677">Repeat</keyword>
<dbReference type="CDD" id="cd00063">
    <property type="entry name" value="FN3"/>
    <property type="match status" value="1"/>
</dbReference>
<feature type="region of interest" description="Disordered" evidence="5">
    <location>
        <begin position="1176"/>
        <end position="1207"/>
    </location>
</feature>
<dbReference type="SMART" id="SM00408">
    <property type="entry name" value="IGc2"/>
    <property type="match status" value="3"/>
</dbReference>
<dbReference type="GO" id="GO:0098609">
    <property type="term" value="P:cell-cell adhesion"/>
    <property type="evidence" value="ECO:0007669"/>
    <property type="project" value="TreeGrafter"/>
</dbReference>
<feature type="compositionally biased region" description="Polar residues" evidence="5">
    <location>
        <begin position="1423"/>
        <end position="1435"/>
    </location>
</feature>
<feature type="signal peptide" evidence="6">
    <location>
        <begin position="1"/>
        <end position="28"/>
    </location>
</feature>
<proteinExistence type="predicted"/>
<feature type="region of interest" description="Disordered" evidence="5">
    <location>
        <begin position="716"/>
        <end position="740"/>
    </location>
</feature>
<feature type="domain" description="Ig-like" evidence="7">
    <location>
        <begin position="361"/>
        <end position="445"/>
    </location>
</feature>
<dbReference type="Proteomes" id="UP000677803">
    <property type="component" value="Unassembled WGS sequence"/>
</dbReference>
<feature type="chain" id="PRO_5035908202" evidence="6">
    <location>
        <begin position="29"/>
        <end position="1526"/>
    </location>
</feature>
<gene>
    <name evidence="9" type="ORF">MMEN_LOCUS4036</name>
</gene>
<feature type="compositionally biased region" description="Polar residues" evidence="5">
    <location>
        <begin position="995"/>
        <end position="1007"/>
    </location>
</feature>
<dbReference type="SMART" id="SM00060">
    <property type="entry name" value="FN3"/>
    <property type="match status" value="1"/>
</dbReference>
<feature type="compositionally biased region" description="Low complexity" evidence="5">
    <location>
        <begin position="716"/>
        <end position="731"/>
    </location>
</feature>
<feature type="compositionally biased region" description="Polar residues" evidence="5">
    <location>
        <begin position="1082"/>
        <end position="1109"/>
    </location>
</feature>
<keyword evidence="3" id="KW-0393">Immunoglobulin domain</keyword>
<feature type="compositionally biased region" description="Low complexity" evidence="5">
    <location>
        <begin position="1390"/>
        <end position="1404"/>
    </location>
</feature>
<dbReference type="EMBL" id="CAJRST010003335">
    <property type="protein sequence ID" value="CAG5867238.1"/>
    <property type="molecule type" value="Genomic_DNA"/>
</dbReference>
<dbReference type="Pfam" id="PF13927">
    <property type="entry name" value="Ig_3"/>
    <property type="match status" value="3"/>
</dbReference>
<feature type="domain" description="Ig-like" evidence="7">
    <location>
        <begin position="117"/>
        <end position="184"/>
    </location>
</feature>
<dbReference type="InterPro" id="IPR007110">
    <property type="entry name" value="Ig-like_dom"/>
</dbReference>
<sequence length="1526" mass="165924">MKPTRSHWQTFLVVAVCCHLLAVEGVRSEVLGKVGGLVELGCSVPPTDPASLHVVEWIRQGLDIPVLIKFGSYAPRVNPHYEGRVSLVRLTNLRLERLQLDDQGFKTPPPVVEALVGSHLFLPCVANGNPSPTITWLKDGGVIDSSSYQGGGLSLRAVSAQTAGLYTCHASNAEGNVTSMAKVKIKGPPVIVVPPKSISINVSQNALLQCQAVADPPNMTYVWQRGGENVHHVEFLKSRVKIMVDGTLLISGLIPEDSGNYTCTPTNGLLTPPSASAILTVMHPAQALQMPRETYLPTGMEGMVTCPVVAQPPLLRVDWTKDGEPLDLSLDAAGTYTCTPHNGYGSMGASGPTSVILQDPPSFSIAPEKQYKQDAGGTLLIPCQGNAEPTIKVTWSKIDVVRPIVYAIEPNGSLLLQPLTKDHHGEWECSASNRVATVKARTHVFVLGTSPHAATSLSVSPGVRQANISWEAGFDGGSAQTFSVWGKKISAGDNEGEQDWFSVLVPLSSGTRLQVSGLSPATEYQFSILSQNKIGTGPFSEITTAKTLDPPPSRNKLKPPALLSANQDPAGVILQWSLPEAQQPPITGFVLQSRTEGGEWFSLDEDISANESEIVIPGMEMSNPATSQLLEFVPGSLLVGVLGGLGFMCLALVLLLGSACVISRRRNQQRRRKKTEPLPAIYKCSTSIKTSGSSSPDSLLKRNLLPASSLYATTSSTITTSSSQTDGSSLSVDDHHRRKHLTSNYSRGRLTKTTSLISPSIELISRGPDGRFTMPPYDHDTLTIDSISKVRYDQYSAVRRSVSLQSEGEDMKERPFVLSVDFPPCKTVDDSKSQTASLPHRSPPAVSQMESYDCFPDLGSMCSSSSLATVRHHHHRPLSPTFPVLPHIRAGFGQPSTTASALVLQMEHERETGNLSRCLKLAQEREELEKELQRYTIDRNSLGEMKSGQLDLDRRGGTDEKLEWEYRSSTLPSRYHKGIKENSPLSPSPSMSSSVHWYSQNPGSQPNLMLPKKHLSTSSPFTPSYFTSNSPAHPLFDKQPVQSEEDGGFQKGSLTIPSLPSKRQRLKRAQASPEGYYDLAQSKGSQSNDSCSEAQRQNDPRNGSFSTFSINRYDERCNSTLEAARDSSRLEATFPEPAGENLSVEMSVDEPEIEAFVSRPVKHMLHHRISSHVQHGCSLAQRGRPEAARRSAILDSRSRASVDDVTGVQRSLQLSEPDRWRSVSLASNVWDPKQRSQSLPSRRDKRRGFLAPDAWVDTLSQRNSSAASSSQTDLPLWKSHSSPQGNSSKSPSNSPPAIQTTLNSPPVMDHLSSSSSPHRLVPNPSMSHSYDPRISTSPSDDGAKCAVAYRESMKEEGCVLKKPSSCMLPNNINQEAFEVEAGDYEGVPESGSSYSSYASSGRGSMEAPNRRLSMCQLSPTLISSPETVEDTQGSSADKHSQKDELRQRRKPSVDENYEWDATEICSQPGDHDGLLPPVNLQKPTLRFSLPGMQSSTKAEKNCTELSSLSGHQSNSSAEPEPETVLF</sequence>
<keyword evidence="6" id="KW-0732">Signal</keyword>
<feature type="compositionally biased region" description="Basic and acidic residues" evidence="5">
    <location>
        <begin position="1436"/>
        <end position="1446"/>
    </location>
</feature>
<feature type="compositionally biased region" description="Polar residues" evidence="5">
    <location>
        <begin position="1324"/>
        <end position="1339"/>
    </location>
</feature>
<dbReference type="PANTHER" id="PTHR44170:SF48">
    <property type="entry name" value="PROTEIN TURTLE HOMOLOG A"/>
    <property type="match status" value="1"/>
</dbReference>
<name>A0A8S4AL43_9TELE</name>
<feature type="compositionally biased region" description="Low complexity" evidence="5">
    <location>
        <begin position="1506"/>
        <end position="1516"/>
    </location>
</feature>
<dbReference type="PANTHER" id="PTHR44170">
    <property type="entry name" value="PROTEIN SIDEKICK"/>
    <property type="match status" value="1"/>
</dbReference>
<evidence type="ECO:0000256" key="5">
    <source>
        <dbReference type="SAM" id="MobiDB-lite"/>
    </source>
</evidence>
<keyword evidence="2" id="KW-1015">Disulfide bond</keyword>
<evidence type="ECO:0000256" key="4">
    <source>
        <dbReference type="SAM" id="Coils"/>
    </source>
</evidence>
<evidence type="ECO:0000313" key="10">
    <source>
        <dbReference type="Proteomes" id="UP000677803"/>
    </source>
</evidence>